<accession>A0A316G240</accession>
<keyword evidence="1" id="KW-0472">Membrane</keyword>
<evidence type="ECO:0000256" key="1">
    <source>
        <dbReference type="SAM" id="Phobius"/>
    </source>
</evidence>
<dbReference type="Proteomes" id="UP000245790">
    <property type="component" value="Unassembled WGS sequence"/>
</dbReference>
<gene>
    <name evidence="2" type="ORF">C8D97_101313</name>
</gene>
<dbReference type="EMBL" id="QGGU01000001">
    <property type="protein sequence ID" value="PWK54465.1"/>
    <property type="molecule type" value="Genomic_DNA"/>
</dbReference>
<protein>
    <submittedName>
        <fullName evidence="2">Uncharacterized protein</fullName>
    </submittedName>
</protein>
<keyword evidence="1" id="KW-1133">Transmembrane helix</keyword>
<evidence type="ECO:0000313" key="2">
    <source>
        <dbReference type="EMBL" id="PWK54465.1"/>
    </source>
</evidence>
<keyword evidence="1" id="KW-0812">Transmembrane</keyword>
<sequence length="165" mass="19953">MPSLNRHHEYSTAYGAYWIGYLCLIQILLMAFLYAISTSWIIQHSQVQQQPFLMMALVTMLILFVIVLFWQKRKQRHGFLAFGEGVWGYRSSKEQRYQPVQPLESSRLFPHVLMIVFRTQQRHKHYAFIWIDVIGDHQFRQLNRQLQQYFFLRRKSQASERDKII</sequence>
<dbReference type="Pfam" id="PF07254">
    <property type="entry name" value="Cpta_toxin"/>
    <property type="match status" value="1"/>
</dbReference>
<dbReference type="RefSeq" id="WP_146196057.1">
    <property type="nucleotide sequence ID" value="NZ_QGGU01000001.1"/>
</dbReference>
<comment type="caution">
    <text evidence="2">The sequence shown here is derived from an EMBL/GenBank/DDBJ whole genome shotgun (WGS) entry which is preliminary data.</text>
</comment>
<reference evidence="2 3" key="1">
    <citation type="submission" date="2018-05" db="EMBL/GenBank/DDBJ databases">
        <title>Genomic Encyclopedia of Type Strains, Phase IV (KMG-IV): sequencing the most valuable type-strain genomes for metagenomic binning, comparative biology and taxonomic classification.</title>
        <authorList>
            <person name="Goeker M."/>
        </authorList>
    </citation>
    <scope>NUCLEOTIDE SEQUENCE [LARGE SCALE GENOMIC DNA]</scope>
    <source>
        <strain evidence="2 3">DSM 25350</strain>
    </source>
</reference>
<name>A0A316G240_9GAMM</name>
<dbReference type="AlphaFoldDB" id="A0A316G240"/>
<feature type="transmembrane region" description="Helical" evidence="1">
    <location>
        <begin position="52"/>
        <end position="70"/>
    </location>
</feature>
<evidence type="ECO:0000313" key="3">
    <source>
        <dbReference type="Proteomes" id="UP000245790"/>
    </source>
</evidence>
<dbReference type="InterPro" id="IPR009883">
    <property type="entry name" value="YgfX"/>
</dbReference>
<dbReference type="OrthoDB" id="9972421at2"/>
<keyword evidence="3" id="KW-1185">Reference proteome</keyword>
<organism evidence="2 3">
    <name type="scientific">Pleionea mediterranea</name>
    <dbReference type="NCBI Taxonomy" id="523701"/>
    <lineage>
        <taxon>Bacteria</taxon>
        <taxon>Pseudomonadati</taxon>
        <taxon>Pseudomonadota</taxon>
        <taxon>Gammaproteobacteria</taxon>
        <taxon>Oceanospirillales</taxon>
        <taxon>Pleioneaceae</taxon>
        <taxon>Pleionea</taxon>
    </lineage>
</organism>
<feature type="transmembrane region" description="Helical" evidence="1">
    <location>
        <begin position="12"/>
        <end position="36"/>
    </location>
</feature>
<proteinExistence type="predicted"/>